<sequence>MLQLDGFPTGDGVKADRSAGRLTGSMMELQTLQEALKVEIQIHQKLVAQMKQDPQNADLKKQLHELQAKITALSEKQKKAVEQLRKELLVKQEPEAKLQLHVQTPPAGGDIKPTNLLQSQQIPGGLQQTLTVTPVLTTKTLPLVLKAAATPALPGSVLPQRPPAVAMVTTAIPKPDSQNAPINLQVANKLTNQSSEPVRLVSKNAMVVQATTTAQPIKVPQFVPPPRLTPRPTFQPQVRPKPATPTNIPIAPAPPPPMMAAPQLLQRPVMLATKLSSSLPSAAPIHQVRIVNGQPCSKTGSAPLTGIVITTPVSATTPTRLASPAQAPNPIPTPTPAQPIQISSLTTEPKQTVKSGGGTEQKAVVSLPSSSTPPLSPPPRSKKEDNPEKLAFMVSLGLVTHDHLEEIQSKRQERKRRTTANPVYSGAVFEPERKKSAVSYLNSPLHQGTRKRGRPPKYSSVPELGSLTPTSPSSPVHPLPLPSPSSGDGDIHEDFCTVCRRSGQLLMCDTCSRVYHLDCLDPPLKTIPKGMWICPKCQDQILKKEEAIPWPGTLAIVHSYIAYKEAKEEEKQKLMKWSSELKVEREQLEQRVKQLSNSITKCMETKNTILARQKEMQLSLEKVKHLIRLIQAFNFNQALAETEGKDVSARVQDSAEVAVGSEATPEANSVESVKAGSSSASSNTDGNNKPEEHGAAGNNQTTGAAGGDTDSQPVPEGSAVLTADNSPSVGAGGKAEPVDGAVVGGGGDTGTGVQAEAVAKPETEAAPVVDIPTSSVVATVATTNGTAEPACPDHSPAGGCATNATTNSENKMAAVNPPETAVEKKQEEISNSDGSNNNNNNSKTSEPSQHSLPALVSSLDNKKKRYSGLPSLQNKCFLFLNLLDWHYQHKKESSF</sequence>
<dbReference type="GO" id="GO:0000118">
    <property type="term" value="C:histone deacetylase complex"/>
    <property type="evidence" value="ECO:0007669"/>
    <property type="project" value="TreeGrafter"/>
</dbReference>
<protein>
    <submittedName>
        <fullName evidence="14">PHD finger protein 21Ab</fullName>
    </submittedName>
</protein>
<evidence type="ECO:0000259" key="13">
    <source>
        <dbReference type="PROSITE" id="PS50016"/>
    </source>
</evidence>
<evidence type="ECO:0000256" key="11">
    <source>
        <dbReference type="SAM" id="Coils"/>
    </source>
</evidence>
<feature type="coiled-coil region" evidence="11">
    <location>
        <begin position="567"/>
        <end position="605"/>
    </location>
</feature>
<comment type="subcellular location">
    <subcellularLocation>
        <location evidence="1">Nucleus</location>
    </subcellularLocation>
</comment>
<evidence type="ECO:0000256" key="3">
    <source>
        <dbReference type="ARBA" id="ARBA00022723"/>
    </source>
</evidence>
<keyword evidence="5" id="KW-0862">Zinc</keyword>
<name>A0A8C4I087_DICLA</name>
<dbReference type="GeneTree" id="ENSGT00940000156124"/>
<evidence type="ECO:0000256" key="4">
    <source>
        <dbReference type="ARBA" id="ARBA00022771"/>
    </source>
</evidence>
<dbReference type="InterPro" id="IPR019787">
    <property type="entry name" value="Znf_PHD-finger"/>
</dbReference>
<dbReference type="GO" id="GO:0003677">
    <property type="term" value="F:DNA binding"/>
    <property type="evidence" value="ECO:0007669"/>
    <property type="project" value="UniProtKB-KW"/>
</dbReference>
<organism evidence="14 15">
    <name type="scientific">Dicentrarchus labrax</name>
    <name type="common">European seabass</name>
    <name type="synonym">Morone labrax</name>
    <dbReference type="NCBI Taxonomy" id="13489"/>
    <lineage>
        <taxon>Eukaryota</taxon>
        <taxon>Metazoa</taxon>
        <taxon>Chordata</taxon>
        <taxon>Craniata</taxon>
        <taxon>Vertebrata</taxon>
        <taxon>Euteleostomi</taxon>
        <taxon>Actinopterygii</taxon>
        <taxon>Neopterygii</taxon>
        <taxon>Teleostei</taxon>
        <taxon>Neoteleostei</taxon>
        <taxon>Acanthomorphata</taxon>
        <taxon>Eupercaria</taxon>
        <taxon>Moronidae</taxon>
        <taxon>Dicentrarchus</taxon>
    </lineage>
</organism>
<evidence type="ECO:0000256" key="10">
    <source>
        <dbReference type="PROSITE-ProRule" id="PRU00146"/>
    </source>
</evidence>
<reference evidence="14" key="1">
    <citation type="submission" date="2025-08" db="UniProtKB">
        <authorList>
            <consortium name="Ensembl"/>
        </authorList>
    </citation>
    <scope>IDENTIFICATION</scope>
</reference>
<dbReference type="GO" id="GO:0000122">
    <property type="term" value="P:negative regulation of transcription by RNA polymerase II"/>
    <property type="evidence" value="ECO:0007669"/>
    <property type="project" value="TreeGrafter"/>
</dbReference>
<dbReference type="InterPro" id="IPR001965">
    <property type="entry name" value="Znf_PHD"/>
</dbReference>
<keyword evidence="3" id="KW-0479">Metal-binding</keyword>
<dbReference type="SMART" id="SM00249">
    <property type="entry name" value="PHD"/>
    <property type="match status" value="1"/>
</dbReference>
<feature type="coiled-coil region" evidence="11">
    <location>
        <begin position="56"/>
        <end position="83"/>
    </location>
</feature>
<dbReference type="InterPro" id="IPR011011">
    <property type="entry name" value="Znf_FYVE_PHD"/>
</dbReference>
<accession>A0A8C4I087</accession>
<dbReference type="SUPFAM" id="SSF57903">
    <property type="entry name" value="FYVE/PHD zinc finger"/>
    <property type="match status" value="1"/>
</dbReference>
<feature type="region of interest" description="Disordered" evidence="12">
    <location>
        <begin position="657"/>
        <end position="749"/>
    </location>
</feature>
<evidence type="ECO:0000256" key="1">
    <source>
        <dbReference type="ARBA" id="ARBA00004123"/>
    </source>
</evidence>
<dbReference type="InterPro" id="IPR013083">
    <property type="entry name" value="Znf_RING/FYVE/PHD"/>
</dbReference>
<feature type="region of interest" description="Disordered" evidence="12">
    <location>
        <begin position="219"/>
        <end position="254"/>
    </location>
</feature>
<dbReference type="PANTHER" id="PTHR24102:SF6">
    <property type="entry name" value="PHD FINGER PROTEIN 21A"/>
    <property type="match status" value="1"/>
</dbReference>
<evidence type="ECO:0000256" key="7">
    <source>
        <dbReference type="ARBA" id="ARBA00023125"/>
    </source>
</evidence>
<dbReference type="AlphaFoldDB" id="A0A8C4I087"/>
<feature type="compositionally biased region" description="Pro residues" evidence="12">
    <location>
        <begin position="327"/>
        <end position="337"/>
    </location>
</feature>
<keyword evidence="7" id="KW-0238">DNA-binding</keyword>
<keyword evidence="9" id="KW-0539">Nucleus</keyword>
<feature type="domain" description="PHD-type" evidence="13">
    <location>
        <begin position="493"/>
        <end position="540"/>
    </location>
</feature>
<feature type="compositionally biased region" description="Low complexity" evidence="12">
    <location>
        <begin position="831"/>
        <end position="842"/>
    </location>
</feature>
<evidence type="ECO:0000313" key="15">
    <source>
        <dbReference type="Proteomes" id="UP000694389"/>
    </source>
</evidence>
<dbReference type="Proteomes" id="UP000694389">
    <property type="component" value="Unassembled WGS sequence"/>
</dbReference>
<dbReference type="Pfam" id="PF00628">
    <property type="entry name" value="PHD"/>
    <property type="match status" value="1"/>
</dbReference>
<evidence type="ECO:0000256" key="5">
    <source>
        <dbReference type="ARBA" id="ARBA00022833"/>
    </source>
</evidence>
<proteinExistence type="predicted"/>
<dbReference type="Gene3D" id="3.30.40.10">
    <property type="entry name" value="Zinc/RING finger domain, C3HC4 (zinc finger)"/>
    <property type="match status" value="1"/>
</dbReference>
<dbReference type="GO" id="GO:0008270">
    <property type="term" value="F:zinc ion binding"/>
    <property type="evidence" value="ECO:0007669"/>
    <property type="project" value="UniProtKB-KW"/>
</dbReference>
<evidence type="ECO:0000256" key="2">
    <source>
        <dbReference type="ARBA" id="ARBA00022553"/>
    </source>
</evidence>
<feature type="region of interest" description="Disordered" evidence="12">
    <location>
        <begin position="318"/>
        <end position="386"/>
    </location>
</feature>
<dbReference type="CDD" id="cd15523">
    <property type="entry name" value="PHD_PHF21A"/>
    <property type="match status" value="1"/>
</dbReference>
<evidence type="ECO:0000256" key="6">
    <source>
        <dbReference type="ARBA" id="ARBA00023015"/>
    </source>
</evidence>
<dbReference type="PROSITE" id="PS01359">
    <property type="entry name" value="ZF_PHD_1"/>
    <property type="match status" value="1"/>
</dbReference>
<keyword evidence="11" id="KW-0175">Coiled coil</keyword>
<evidence type="ECO:0000256" key="12">
    <source>
        <dbReference type="SAM" id="MobiDB-lite"/>
    </source>
</evidence>
<keyword evidence="6" id="KW-0805">Transcription regulation</keyword>
<feature type="compositionally biased region" description="Low complexity" evidence="12">
    <location>
        <begin position="240"/>
        <end position="250"/>
    </location>
</feature>
<reference evidence="14" key="2">
    <citation type="submission" date="2025-09" db="UniProtKB">
        <authorList>
            <consortium name="Ensembl"/>
        </authorList>
    </citation>
    <scope>IDENTIFICATION</scope>
</reference>
<dbReference type="PANTHER" id="PTHR24102">
    <property type="entry name" value="PHD FINGER PROTEIN"/>
    <property type="match status" value="1"/>
</dbReference>
<dbReference type="Ensembl" id="ENSDLAT00005053966.2">
    <property type="protein sequence ID" value="ENSDLAP00005050651.2"/>
    <property type="gene ID" value="ENSDLAG00005030997.1"/>
</dbReference>
<evidence type="ECO:0000313" key="14">
    <source>
        <dbReference type="Ensembl" id="ENSDLAP00005050651.2"/>
    </source>
</evidence>
<keyword evidence="8" id="KW-0804">Transcription</keyword>
<feature type="region of interest" description="Disordered" evidence="12">
    <location>
        <begin position="408"/>
        <end position="487"/>
    </location>
</feature>
<dbReference type="GO" id="GO:0003682">
    <property type="term" value="F:chromatin binding"/>
    <property type="evidence" value="ECO:0007669"/>
    <property type="project" value="TreeGrafter"/>
</dbReference>
<keyword evidence="2" id="KW-0597">Phosphoprotein</keyword>
<keyword evidence="4 10" id="KW-0863">Zinc-finger</keyword>
<dbReference type="GO" id="GO:0060324">
    <property type="term" value="P:face development"/>
    <property type="evidence" value="ECO:0007669"/>
    <property type="project" value="Ensembl"/>
</dbReference>
<dbReference type="InterPro" id="IPR019786">
    <property type="entry name" value="Zinc_finger_PHD-type_CS"/>
</dbReference>
<evidence type="ECO:0000256" key="9">
    <source>
        <dbReference type="ARBA" id="ARBA00023242"/>
    </source>
</evidence>
<dbReference type="PROSITE" id="PS50016">
    <property type="entry name" value="ZF_PHD_2"/>
    <property type="match status" value="1"/>
</dbReference>
<dbReference type="FunFam" id="3.30.40.10:FF:000001">
    <property type="entry name" value="chromodomain-helicase-DNA-binding protein 3 isoform X1"/>
    <property type="match status" value="1"/>
</dbReference>
<evidence type="ECO:0000256" key="8">
    <source>
        <dbReference type="ARBA" id="ARBA00023163"/>
    </source>
</evidence>
<feature type="compositionally biased region" description="Low complexity" evidence="12">
    <location>
        <begin position="669"/>
        <end position="682"/>
    </location>
</feature>
<feature type="region of interest" description="Disordered" evidence="12">
    <location>
        <begin position="801"/>
        <end position="856"/>
    </location>
</feature>
<feature type="compositionally biased region" description="Polar residues" evidence="12">
    <location>
        <begin position="343"/>
        <end position="354"/>
    </location>
</feature>
<keyword evidence="15" id="KW-1185">Reference proteome</keyword>